<dbReference type="HAMAP" id="MF_00514">
    <property type="entry name" value="Ribosomal_bL35"/>
    <property type="match status" value="1"/>
</dbReference>
<dbReference type="EMBL" id="FNQE01000032">
    <property type="protein sequence ID" value="SDZ29464.1"/>
    <property type="molecule type" value="Genomic_DNA"/>
</dbReference>
<dbReference type="SUPFAM" id="SSF143034">
    <property type="entry name" value="L35p-like"/>
    <property type="match status" value="1"/>
</dbReference>
<name>A0A1H3RUR6_9FIRM</name>
<evidence type="ECO:0000256" key="2">
    <source>
        <dbReference type="ARBA" id="ARBA00022980"/>
    </source>
</evidence>
<keyword evidence="9" id="KW-1185">Reference proteome</keyword>
<dbReference type="RefSeq" id="WP_091732002.1">
    <property type="nucleotide sequence ID" value="NZ_FNQE01000032.1"/>
</dbReference>
<dbReference type="PROSITE" id="PS00936">
    <property type="entry name" value="RIBOSOMAL_L35"/>
    <property type="match status" value="1"/>
</dbReference>
<dbReference type="OrthoDB" id="47476at2"/>
<evidence type="ECO:0000256" key="7">
    <source>
        <dbReference type="SAM" id="MobiDB-lite"/>
    </source>
</evidence>
<dbReference type="InterPro" id="IPR021137">
    <property type="entry name" value="Ribosomal_bL35-like"/>
</dbReference>
<dbReference type="Proteomes" id="UP000198625">
    <property type="component" value="Unassembled WGS sequence"/>
</dbReference>
<keyword evidence="3 5" id="KW-0687">Ribonucleoprotein</keyword>
<evidence type="ECO:0000313" key="9">
    <source>
        <dbReference type="Proteomes" id="UP000198625"/>
    </source>
</evidence>
<dbReference type="InterPro" id="IPR037229">
    <property type="entry name" value="Ribosomal_bL35_sf"/>
</dbReference>
<dbReference type="GO" id="GO:0006412">
    <property type="term" value="P:translation"/>
    <property type="evidence" value="ECO:0007669"/>
    <property type="project" value="UniProtKB-UniRule"/>
</dbReference>
<evidence type="ECO:0000256" key="6">
    <source>
        <dbReference type="RuleBase" id="RU000568"/>
    </source>
</evidence>
<comment type="similarity">
    <text evidence="1 5 6">Belongs to the bacterial ribosomal protein bL35 family.</text>
</comment>
<dbReference type="GO" id="GO:0003735">
    <property type="term" value="F:structural constituent of ribosome"/>
    <property type="evidence" value="ECO:0007669"/>
    <property type="project" value="InterPro"/>
</dbReference>
<accession>A0A1H3RUR6</accession>
<keyword evidence="2 5" id="KW-0689">Ribosomal protein</keyword>
<organism evidence="8 9">
    <name type="scientific">Proteiniborus ethanoligenes</name>
    <dbReference type="NCBI Taxonomy" id="415015"/>
    <lineage>
        <taxon>Bacteria</taxon>
        <taxon>Bacillati</taxon>
        <taxon>Bacillota</taxon>
        <taxon>Clostridia</taxon>
        <taxon>Eubacteriales</taxon>
        <taxon>Proteiniborus</taxon>
    </lineage>
</organism>
<evidence type="ECO:0000313" key="8">
    <source>
        <dbReference type="EMBL" id="SDZ29464.1"/>
    </source>
</evidence>
<evidence type="ECO:0000256" key="3">
    <source>
        <dbReference type="ARBA" id="ARBA00023274"/>
    </source>
</evidence>
<dbReference type="InterPro" id="IPR018265">
    <property type="entry name" value="Ribosomal_bL35_CS"/>
</dbReference>
<dbReference type="GO" id="GO:0022625">
    <property type="term" value="C:cytosolic large ribosomal subunit"/>
    <property type="evidence" value="ECO:0007669"/>
    <property type="project" value="TreeGrafter"/>
</dbReference>
<evidence type="ECO:0000256" key="1">
    <source>
        <dbReference type="ARBA" id="ARBA00006598"/>
    </source>
</evidence>
<evidence type="ECO:0000256" key="4">
    <source>
        <dbReference type="ARBA" id="ARBA00071664"/>
    </source>
</evidence>
<dbReference type="FunFam" id="4.10.410.60:FF:000001">
    <property type="entry name" value="50S ribosomal protein L35"/>
    <property type="match status" value="1"/>
</dbReference>
<dbReference type="Pfam" id="PF01632">
    <property type="entry name" value="Ribosomal_L35p"/>
    <property type="match status" value="1"/>
</dbReference>
<dbReference type="AlphaFoldDB" id="A0A1H3RUR6"/>
<feature type="region of interest" description="Disordered" evidence="7">
    <location>
        <begin position="1"/>
        <end position="20"/>
    </location>
</feature>
<dbReference type="Gene3D" id="4.10.410.60">
    <property type="match status" value="1"/>
</dbReference>
<dbReference type="STRING" id="415015.SAMN05660462_02568"/>
<proteinExistence type="inferred from homology"/>
<dbReference type="NCBIfam" id="TIGR00001">
    <property type="entry name" value="rpmI_bact"/>
    <property type="match status" value="1"/>
</dbReference>
<dbReference type="InterPro" id="IPR001706">
    <property type="entry name" value="Ribosomal_bL35"/>
</dbReference>
<protein>
    <recommendedName>
        <fullName evidence="4 5">Large ribosomal subunit protein bL35</fullName>
    </recommendedName>
</protein>
<dbReference type="PANTHER" id="PTHR33343">
    <property type="entry name" value="54S RIBOSOMAL PROTEIN BL35M"/>
    <property type="match status" value="1"/>
</dbReference>
<dbReference type="PANTHER" id="PTHR33343:SF1">
    <property type="entry name" value="LARGE RIBOSOMAL SUBUNIT PROTEIN BL35M"/>
    <property type="match status" value="1"/>
</dbReference>
<sequence>MPKMKTHRGAAKRFKKTGTGKLKRYKAYKSHLTGKKSPKRVRRLRKATLVSPGDARRISPLLPY</sequence>
<reference evidence="8 9" key="1">
    <citation type="submission" date="2016-10" db="EMBL/GenBank/DDBJ databases">
        <authorList>
            <person name="de Groot N.N."/>
        </authorList>
    </citation>
    <scope>NUCLEOTIDE SEQUENCE [LARGE SCALE GENOMIC DNA]</scope>
    <source>
        <strain evidence="8 9">DSM 21650</strain>
    </source>
</reference>
<evidence type="ECO:0000256" key="5">
    <source>
        <dbReference type="HAMAP-Rule" id="MF_00514"/>
    </source>
</evidence>
<gene>
    <name evidence="5" type="primary">rpmI</name>
    <name evidence="8" type="ORF">SAMN05660462_02568</name>
</gene>
<dbReference type="PRINTS" id="PR00064">
    <property type="entry name" value="RIBOSOMALL35"/>
</dbReference>